<accession>A0A7W6HAN3</accession>
<reference evidence="2 3" key="1">
    <citation type="submission" date="2020-08" db="EMBL/GenBank/DDBJ databases">
        <title>Genomic Encyclopedia of Type Strains, Phase IV (KMG-IV): sequencing the most valuable type-strain genomes for metagenomic binning, comparative biology and taxonomic classification.</title>
        <authorList>
            <person name="Goeker M."/>
        </authorList>
    </citation>
    <scope>NUCLEOTIDE SEQUENCE [LARGE SCALE GENOMIC DNA]</scope>
    <source>
        <strain evidence="2 3">DSM 103570</strain>
    </source>
</reference>
<dbReference type="Proteomes" id="UP000588647">
    <property type="component" value="Unassembled WGS sequence"/>
</dbReference>
<evidence type="ECO:0000256" key="1">
    <source>
        <dbReference type="SAM" id="Phobius"/>
    </source>
</evidence>
<keyword evidence="1" id="KW-0472">Membrane</keyword>
<keyword evidence="1" id="KW-0812">Transmembrane</keyword>
<keyword evidence="1" id="KW-1133">Transmembrane helix</keyword>
<evidence type="ECO:0000313" key="2">
    <source>
        <dbReference type="EMBL" id="MBB4001709.1"/>
    </source>
</evidence>
<feature type="transmembrane region" description="Helical" evidence="1">
    <location>
        <begin position="6"/>
        <end position="26"/>
    </location>
</feature>
<organism evidence="2 3">
    <name type="scientific">Aurantimonas endophytica</name>
    <dbReference type="NCBI Taxonomy" id="1522175"/>
    <lineage>
        <taxon>Bacteria</taxon>
        <taxon>Pseudomonadati</taxon>
        <taxon>Pseudomonadota</taxon>
        <taxon>Alphaproteobacteria</taxon>
        <taxon>Hyphomicrobiales</taxon>
        <taxon>Aurantimonadaceae</taxon>
        <taxon>Aurantimonas</taxon>
    </lineage>
</organism>
<dbReference type="RefSeq" id="WP_183206202.1">
    <property type="nucleotide sequence ID" value="NZ_JAAAMM010000001.1"/>
</dbReference>
<evidence type="ECO:0000313" key="3">
    <source>
        <dbReference type="Proteomes" id="UP000588647"/>
    </source>
</evidence>
<keyword evidence="3" id="KW-1185">Reference proteome</keyword>
<protein>
    <submittedName>
        <fullName evidence="2">Uncharacterized protein</fullName>
    </submittedName>
</protein>
<gene>
    <name evidence="2" type="ORF">GGR03_000756</name>
</gene>
<sequence>MSDPAVIGALVGLVIGVADFFVLGYMRDMMARRRSSEPVGPSLALNVARYSQLLLFPIVGWFVGPVVASSLGG</sequence>
<name>A0A7W6HAN3_9HYPH</name>
<feature type="transmembrane region" description="Helical" evidence="1">
    <location>
        <begin position="47"/>
        <end position="68"/>
    </location>
</feature>
<dbReference type="EMBL" id="JACIEM010000001">
    <property type="protein sequence ID" value="MBB4001709.1"/>
    <property type="molecule type" value="Genomic_DNA"/>
</dbReference>
<comment type="caution">
    <text evidence="2">The sequence shown here is derived from an EMBL/GenBank/DDBJ whole genome shotgun (WGS) entry which is preliminary data.</text>
</comment>
<proteinExistence type="predicted"/>
<dbReference type="AlphaFoldDB" id="A0A7W6HAN3"/>